<dbReference type="STRING" id="1121338.CLTEP_07660"/>
<evidence type="ECO:0000256" key="2">
    <source>
        <dbReference type="PROSITE-ProRule" id="PRU01161"/>
    </source>
</evidence>
<comment type="caution">
    <text evidence="4">The sequence shown here is derived from an EMBL/GenBank/DDBJ whole genome shotgun (WGS) entry which is preliminary data.</text>
</comment>
<name>A0A151B6I2_9CLOT</name>
<reference evidence="4 5" key="1">
    <citation type="submission" date="2016-02" db="EMBL/GenBank/DDBJ databases">
        <title>Genome sequence of Clostridium tepidiprofundi DSM 19306.</title>
        <authorList>
            <person name="Poehlein A."/>
            <person name="Daniel R."/>
        </authorList>
    </citation>
    <scope>NUCLEOTIDE SEQUENCE [LARGE SCALE GENOMIC DNA]</scope>
    <source>
        <strain evidence="4 5">DSM 19306</strain>
    </source>
</reference>
<dbReference type="OrthoDB" id="9770965at2"/>
<feature type="short sequence motif" description="GXGXXG" evidence="2">
    <location>
        <begin position="9"/>
        <end position="14"/>
    </location>
</feature>
<dbReference type="PANTHER" id="PTHR46394:SF1">
    <property type="entry name" value="PNPLA DOMAIN-CONTAINING PROTEIN"/>
    <property type="match status" value="1"/>
</dbReference>
<dbReference type="PATRIC" id="fig|1121338.3.peg.781"/>
<protein>
    <submittedName>
        <fullName evidence="4">Patatin-like phospholipase</fullName>
    </submittedName>
</protein>
<dbReference type="CDD" id="cd07207">
    <property type="entry name" value="Pat_ExoU_VipD_like"/>
    <property type="match status" value="1"/>
</dbReference>
<dbReference type="PROSITE" id="PS51635">
    <property type="entry name" value="PNPLA"/>
    <property type="match status" value="1"/>
</dbReference>
<keyword evidence="5" id="KW-1185">Reference proteome</keyword>
<keyword evidence="1 2" id="KW-0443">Lipid metabolism</keyword>
<dbReference type="AlphaFoldDB" id="A0A151B6I2"/>
<evidence type="ECO:0000313" key="5">
    <source>
        <dbReference type="Proteomes" id="UP000075531"/>
    </source>
</evidence>
<dbReference type="InterPro" id="IPR016035">
    <property type="entry name" value="Acyl_Trfase/lysoPLipase"/>
</dbReference>
<dbReference type="EMBL" id="LTBA01000004">
    <property type="protein sequence ID" value="KYH35362.1"/>
    <property type="molecule type" value="Genomic_DNA"/>
</dbReference>
<keyword evidence="2" id="KW-0442">Lipid degradation</keyword>
<feature type="domain" description="PNPLA" evidence="3">
    <location>
        <begin position="5"/>
        <end position="199"/>
    </location>
</feature>
<dbReference type="SUPFAM" id="SSF52151">
    <property type="entry name" value="FabD/lysophospholipase-like"/>
    <property type="match status" value="1"/>
</dbReference>
<dbReference type="Pfam" id="PF01734">
    <property type="entry name" value="Patatin"/>
    <property type="match status" value="1"/>
</dbReference>
<keyword evidence="2" id="KW-0378">Hydrolase</keyword>
<feature type="active site" description="Proton acceptor" evidence="2">
    <location>
        <position position="186"/>
    </location>
</feature>
<dbReference type="GO" id="GO:0016042">
    <property type="term" value="P:lipid catabolic process"/>
    <property type="evidence" value="ECO:0007669"/>
    <property type="project" value="UniProtKB-UniRule"/>
</dbReference>
<dbReference type="InterPro" id="IPR002641">
    <property type="entry name" value="PNPLA_dom"/>
</dbReference>
<feature type="short sequence motif" description="GXSXG" evidence="2">
    <location>
        <begin position="36"/>
        <end position="40"/>
    </location>
</feature>
<dbReference type="Proteomes" id="UP000075531">
    <property type="component" value="Unassembled WGS sequence"/>
</dbReference>
<evidence type="ECO:0000313" key="4">
    <source>
        <dbReference type="EMBL" id="KYH35362.1"/>
    </source>
</evidence>
<accession>A0A151B6I2</accession>
<sequence>MKVDAVFEGGGMRGIGIVGALRYFEKKGYVWRKTAGTSAGAVIAALIIAGYTPKELEKILVDTDFTRFLDREGMHRIPLVGKALGFFKDKGIYSGEYFENWMYELLKAKGIERFKDVCFEDESKLKIIASDITLKKMLVIPDDLSYYGLDPFEFSIARAVRMSISIPFYFKPIELKHKDGISYIVDGGICCNYPINIFDSKEELTIPTIGFKFDNNMIGYTYEGKTDAMSFLFDIADTMSAETNGSNLSERDKYRTVFIPTLGVETTEFNISKQKSIRLFQSGYRAARKFLKKWDFEKYLNEYCKDKKMA</sequence>
<evidence type="ECO:0000259" key="3">
    <source>
        <dbReference type="PROSITE" id="PS51635"/>
    </source>
</evidence>
<feature type="active site" description="Nucleophile" evidence="2">
    <location>
        <position position="38"/>
    </location>
</feature>
<evidence type="ECO:0000256" key="1">
    <source>
        <dbReference type="ARBA" id="ARBA00023098"/>
    </source>
</evidence>
<proteinExistence type="predicted"/>
<organism evidence="4 5">
    <name type="scientific">Clostridium tepidiprofundi DSM 19306</name>
    <dbReference type="NCBI Taxonomy" id="1121338"/>
    <lineage>
        <taxon>Bacteria</taxon>
        <taxon>Bacillati</taxon>
        <taxon>Bacillota</taxon>
        <taxon>Clostridia</taxon>
        <taxon>Eubacteriales</taxon>
        <taxon>Clostridiaceae</taxon>
        <taxon>Clostridium</taxon>
    </lineage>
</organism>
<dbReference type="RefSeq" id="WP_066822854.1">
    <property type="nucleotide sequence ID" value="NZ_LTBA01000004.1"/>
</dbReference>
<dbReference type="GO" id="GO:0016787">
    <property type="term" value="F:hydrolase activity"/>
    <property type="evidence" value="ECO:0007669"/>
    <property type="project" value="UniProtKB-UniRule"/>
</dbReference>
<dbReference type="PANTHER" id="PTHR46394">
    <property type="entry name" value="ANNEXIN"/>
    <property type="match status" value="1"/>
</dbReference>
<gene>
    <name evidence="4" type="ORF">CLTEP_07660</name>
</gene>
<feature type="short sequence motif" description="DGA/G" evidence="2">
    <location>
        <begin position="186"/>
        <end position="188"/>
    </location>
</feature>
<dbReference type="InterPro" id="IPR052580">
    <property type="entry name" value="Lipid_Hydrolase"/>
</dbReference>
<dbReference type="Gene3D" id="3.40.1090.10">
    <property type="entry name" value="Cytosolic phospholipase A2 catalytic domain"/>
    <property type="match status" value="2"/>
</dbReference>